<gene>
    <name evidence="1" type="ORF">IQ26_05324</name>
</gene>
<organism evidence="1 2">
    <name type="scientific">Mesorhizobium tianshanense</name>
    <dbReference type="NCBI Taxonomy" id="39844"/>
    <lineage>
        <taxon>Bacteria</taxon>
        <taxon>Pseudomonadati</taxon>
        <taxon>Pseudomonadota</taxon>
        <taxon>Alphaproteobacteria</taxon>
        <taxon>Hyphomicrobiales</taxon>
        <taxon>Phyllobacteriaceae</taxon>
        <taxon>Mesorhizobium</taxon>
    </lineage>
</organism>
<evidence type="ECO:0000313" key="1">
    <source>
        <dbReference type="EMBL" id="TWI28284.1"/>
    </source>
</evidence>
<dbReference type="EMBL" id="VLKT01000039">
    <property type="protein sequence ID" value="TWI28284.1"/>
    <property type="molecule type" value="Genomic_DNA"/>
</dbReference>
<accession>A0A562N831</accession>
<proteinExistence type="predicted"/>
<comment type="caution">
    <text evidence="1">The sequence shown here is derived from an EMBL/GenBank/DDBJ whole genome shotgun (WGS) entry which is preliminary data.</text>
</comment>
<dbReference type="Pfam" id="PF20132">
    <property type="entry name" value="DUF6522"/>
    <property type="match status" value="1"/>
</dbReference>
<reference evidence="1 2" key="1">
    <citation type="journal article" date="2015" name="Stand. Genomic Sci.">
        <title>Genomic Encyclopedia of Bacterial and Archaeal Type Strains, Phase III: the genomes of soil and plant-associated and newly described type strains.</title>
        <authorList>
            <person name="Whitman W.B."/>
            <person name="Woyke T."/>
            <person name="Klenk H.P."/>
            <person name="Zhou Y."/>
            <person name="Lilburn T.G."/>
            <person name="Beck B.J."/>
            <person name="De Vos P."/>
            <person name="Vandamme P."/>
            <person name="Eisen J.A."/>
            <person name="Garrity G."/>
            <person name="Hugenholtz P."/>
            <person name="Kyrpides N.C."/>
        </authorList>
    </citation>
    <scope>NUCLEOTIDE SEQUENCE [LARGE SCALE GENOMIC DNA]</scope>
    <source>
        <strain evidence="1 2">CGMCC 1.2546</strain>
    </source>
</reference>
<dbReference type="InterPro" id="IPR045389">
    <property type="entry name" value="DUF6522"/>
</dbReference>
<evidence type="ECO:0000313" key="2">
    <source>
        <dbReference type="Proteomes" id="UP000317122"/>
    </source>
</evidence>
<name>A0A562N831_9HYPH</name>
<sequence>MVSSCPDCKAVDDMRDNHPVERVLGVIRHDPVRWTDGVPEIDAAVAARAMKFAVEYFLRQMQRGSIKGRVERGIGEDEGRHRLSFQHHDRELTMIVGHDGEIISQELTVTAPRRKRV</sequence>
<dbReference type="Proteomes" id="UP000317122">
    <property type="component" value="Unassembled WGS sequence"/>
</dbReference>
<protein>
    <submittedName>
        <fullName evidence="1">Uncharacterized protein</fullName>
    </submittedName>
</protein>
<keyword evidence="2" id="KW-1185">Reference proteome</keyword>
<dbReference type="AlphaFoldDB" id="A0A562N831"/>